<evidence type="ECO:0000259" key="7">
    <source>
        <dbReference type="Pfam" id="PF00892"/>
    </source>
</evidence>
<feature type="transmembrane region" description="Helical" evidence="6">
    <location>
        <begin position="258"/>
        <end position="277"/>
    </location>
</feature>
<dbReference type="SUPFAM" id="SSF103481">
    <property type="entry name" value="Multidrug resistance efflux transporter EmrE"/>
    <property type="match status" value="2"/>
</dbReference>
<accession>A0AAE1J6J0</accession>
<reference evidence="8" key="1">
    <citation type="submission" date="2023-10" db="EMBL/GenBank/DDBJ databases">
        <title>Chromosome-level genome of the transformable northern wattle, Acacia crassicarpa.</title>
        <authorList>
            <person name="Massaro I."/>
            <person name="Sinha N.R."/>
            <person name="Poethig S."/>
            <person name="Leichty A.R."/>
        </authorList>
    </citation>
    <scope>NUCLEOTIDE SEQUENCE</scope>
    <source>
        <strain evidence="8">Acra3RX</strain>
        <tissue evidence="8">Leaf</tissue>
    </source>
</reference>
<proteinExistence type="inferred from homology"/>
<dbReference type="Proteomes" id="UP001293593">
    <property type="component" value="Unassembled WGS sequence"/>
</dbReference>
<feature type="transmembrane region" description="Helical" evidence="6">
    <location>
        <begin position="217"/>
        <end position="238"/>
    </location>
</feature>
<feature type="transmembrane region" description="Helical" evidence="6">
    <location>
        <begin position="133"/>
        <end position="151"/>
    </location>
</feature>
<sequence>MSLIFCKWRPIVLMILVNLALAIVNLLLKKVLSEGLSFLTIITYRQIVSTLFLTPIAFFYERKSKLDVHILCLLFLSALVGVTFTQYLFLLGLGYTSATYSCAFLNMVPVFTFIMALPFGIEKVNLKSMSGRTKVLGSFTCIGGALLLGFYKGIPLTGITTSHHKNLNTLSSPPSPPSSSSSSQWAIGSVLLTGGCLLWASWFLIQDMINKRYPFQYSSTAILSLFGSIQSAVLNLIINRNNNYATIWILHGKLQILTVLYAGLVGSGLCYVAMSWCVKERGPVFTASFTPLIQTFVAILDLSILHEQIYLGSVAGSGIVIVGVYILLWGKSKEAQGQYVASNVANQQDEECQ</sequence>
<keyword evidence="9" id="KW-1185">Reference proteome</keyword>
<evidence type="ECO:0000256" key="3">
    <source>
        <dbReference type="ARBA" id="ARBA00022692"/>
    </source>
</evidence>
<dbReference type="PANTHER" id="PTHR31218">
    <property type="entry name" value="WAT1-RELATED PROTEIN"/>
    <property type="match status" value="1"/>
</dbReference>
<evidence type="ECO:0000256" key="1">
    <source>
        <dbReference type="ARBA" id="ARBA00004141"/>
    </source>
</evidence>
<keyword evidence="3 6" id="KW-0812">Transmembrane</keyword>
<evidence type="ECO:0000256" key="2">
    <source>
        <dbReference type="ARBA" id="ARBA00007635"/>
    </source>
</evidence>
<comment type="similarity">
    <text evidence="2 6">Belongs to the drug/metabolite transporter (DMT) superfamily. Plant drug/metabolite exporter (P-DME) (TC 2.A.7.4) family.</text>
</comment>
<feature type="domain" description="EamA" evidence="7">
    <location>
        <begin position="10"/>
        <end position="132"/>
    </location>
</feature>
<dbReference type="GO" id="GO:0016020">
    <property type="term" value="C:membrane"/>
    <property type="evidence" value="ECO:0007669"/>
    <property type="project" value="UniProtKB-SubCell"/>
</dbReference>
<feature type="transmembrane region" description="Helical" evidence="6">
    <location>
        <begin position="284"/>
        <end position="303"/>
    </location>
</feature>
<feature type="transmembrane region" description="Helical" evidence="6">
    <location>
        <begin position="38"/>
        <end position="60"/>
    </location>
</feature>
<keyword evidence="5 6" id="KW-0472">Membrane</keyword>
<protein>
    <recommendedName>
        <fullName evidence="6">WAT1-related protein</fullName>
    </recommendedName>
</protein>
<evidence type="ECO:0000256" key="6">
    <source>
        <dbReference type="RuleBase" id="RU363077"/>
    </source>
</evidence>
<feature type="transmembrane region" description="Helical" evidence="6">
    <location>
        <begin position="12"/>
        <end position="32"/>
    </location>
</feature>
<feature type="transmembrane region" description="Helical" evidence="6">
    <location>
        <begin position="72"/>
        <end position="92"/>
    </location>
</feature>
<dbReference type="InterPro" id="IPR000620">
    <property type="entry name" value="EamA_dom"/>
</dbReference>
<dbReference type="InterPro" id="IPR030184">
    <property type="entry name" value="WAT1-related"/>
</dbReference>
<evidence type="ECO:0000256" key="5">
    <source>
        <dbReference type="ARBA" id="ARBA00023136"/>
    </source>
</evidence>
<comment type="subcellular location">
    <subcellularLocation>
        <location evidence="1 6">Membrane</location>
        <topology evidence="1 6">Multi-pass membrane protein</topology>
    </subcellularLocation>
</comment>
<keyword evidence="4 6" id="KW-1133">Transmembrane helix</keyword>
<evidence type="ECO:0000313" key="9">
    <source>
        <dbReference type="Proteomes" id="UP001293593"/>
    </source>
</evidence>
<dbReference type="InterPro" id="IPR037185">
    <property type="entry name" value="EmrE-like"/>
</dbReference>
<name>A0AAE1J6J0_9FABA</name>
<feature type="transmembrane region" description="Helical" evidence="6">
    <location>
        <begin position="185"/>
        <end position="205"/>
    </location>
</feature>
<dbReference type="GO" id="GO:0022857">
    <property type="term" value="F:transmembrane transporter activity"/>
    <property type="evidence" value="ECO:0007669"/>
    <property type="project" value="InterPro"/>
</dbReference>
<feature type="domain" description="EamA" evidence="7">
    <location>
        <begin position="187"/>
        <end position="328"/>
    </location>
</feature>
<dbReference type="AlphaFoldDB" id="A0AAE1J6J0"/>
<evidence type="ECO:0000313" key="8">
    <source>
        <dbReference type="EMBL" id="KAK4263431.1"/>
    </source>
</evidence>
<gene>
    <name evidence="8" type="ORF">QN277_028837</name>
</gene>
<dbReference type="Pfam" id="PF00892">
    <property type="entry name" value="EamA"/>
    <property type="match status" value="2"/>
</dbReference>
<evidence type="ECO:0000256" key="4">
    <source>
        <dbReference type="ARBA" id="ARBA00022989"/>
    </source>
</evidence>
<comment type="caution">
    <text evidence="8">The sequence shown here is derived from an EMBL/GenBank/DDBJ whole genome shotgun (WGS) entry which is preliminary data.</text>
</comment>
<organism evidence="8 9">
    <name type="scientific">Acacia crassicarpa</name>
    <name type="common">northern wattle</name>
    <dbReference type="NCBI Taxonomy" id="499986"/>
    <lineage>
        <taxon>Eukaryota</taxon>
        <taxon>Viridiplantae</taxon>
        <taxon>Streptophyta</taxon>
        <taxon>Embryophyta</taxon>
        <taxon>Tracheophyta</taxon>
        <taxon>Spermatophyta</taxon>
        <taxon>Magnoliopsida</taxon>
        <taxon>eudicotyledons</taxon>
        <taxon>Gunneridae</taxon>
        <taxon>Pentapetalae</taxon>
        <taxon>rosids</taxon>
        <taxon>fabids</taxon>
        <taxon>Fabales</taxon>
        <taxon>Fabaceae</taxon>
        <taxon>Caesalpinioideae</taxon>
        <taxon>mimosoid clade</taxon>
        <taxon>Acacieae</taxon>
        <taxon>Acacia</taxon>
    </lineage>
</organism>
<feature type="transmembrane region" description="Helical" evidence="6">
    <location>
        <begin position="98"/>
        <end position="121"/>
    </location>
</feature>
<feature type="transmembrane region" description="Helical" evidence="6">
    <location>
        <begin position="309"/>
        <end position="328"/>
    </location>
</feature>
<dbReference type="EMBL" id="JAWXYG010000009">
    <property type="protein sequence ID" value="KAK4263431.1"/>
    <property type="molecule type" value="Genomic_DNA"/>
</dbReference>